<dbReference type="AlphaFoldDB" id="Q4SD67"/>
<proteinExistence type="predicted"/>
<gene>
    <name evidence="2" type="ORF">GSTENG00020172001</name>
</gene>
<dbReference type="InterPro" id="IPR032736">
    <property type="entry name" value="Hinderin"/>
</dbReference>
<feature type="non-terminal residue" evidence="2">
    <location>
        <position position="1"/>
    </location>
</feature>
<evidence type="ECO:0000256" key="1">
    <source>
        <dbReference type="SAM" id="MobiDB-lite"/>
    </source>
</evidence>
<organism evidence="2">
    <name type="scientific">Tetraodon nigroviridis</name>
    <name type="common">Spotted green pufferfish</name>
    <name type="synonym">Chelonodon nigroviridis</name>
    <dbReference type="NCBI Taxonomy" id="99883"/>
    <lineage>
        <taxon>Eukaryota</taxon>
        <taxon>Metazoa</taxon>
        <taxon>Chordata</taxon>
        <taxon>Craniata</taxon>
        <taxon>Vertebrata</taxon>
        <taxon>Euteleostomi</taxon>
        <taxon>Actinopterygii</taxon>
        <taxon>Neopterygii</taxon>
        <taxon>Teleostei</taxon>
        <taxon>Neoteleostei</taxon>
        <taxon>Acanthomorphata</taxon>
        <taxon>Eupercaria</taxon>
        <taxon>Tetraodontiformes</taxon>
        <taxon>Tetradontoidea</taxon>
        <taxon>Tetraodontidae</taxon>
        <taxon>Tetraodon</taxon>
    </lineage>
</organism>
<dbReference type="Pfam" id="PF15369">
    <property type="entry name" value="KIAA1328"/>
    <property type="match status" value="1"/>
</dbReference>
<name>Q4SD67_TETNG</name>
<protein>
    <submittedName>
        <fullName evidence="2">(spotted green pufferfish) hypothetical protein</fullName>
    </submittedName>
</protein>
<reference evidence="2" key="1">
    <citation type="journal article" date="2004" name="Nature">
        <title>Genome duplication in the teleost fish Tetraodon nigroviridis reveals the early vertebrate proto-karyotype.</title>
        <authorList>
            <person name="Jaillon O."/>
            <person name="Aury J.-M."/>
            <person name="Brunet F."/>
            <person name="Petit J.-L."/>
            <person name="Stange-Thomann N."/>
            <person name="Mauceli E."/>
            <person name="Bouneau L."/>
            <person name="Fischer C."/>
            <person name="Ozouf-Costaz C."/>
            <person name="Bernot A."/>
            <person name="Nicaud S."/>
            <person name="Jaffe D."/>
            <person name="Fisher S."/>
            <person name="Lutfalla G."/>
            <person name="Dossat C."/>
            <person name="Segurens B."/>
            <person name="Dasilva C."/>
            <person name="Salanoubat M."/>
            <person name="Levy M."/>
            <person name="Boudet N."/>
            <person name="Castellano S."/>
            <person name="Anthouard V."/>
            <person name="Jubin C."/>
            <person name="Castelli V."/>
            <person name="Katinka M."/>
            <person name="Vacherie B."/>
            <person name="Biemont C."/>
            <person name="Skalli Z."/>
            <person name="Cattolico L."/>
            <person name="Poulain J."/>
            <person name="De Berardinis V."/>
            <person name="Cruaud C."/>
            <person name="Duprat S."/>
            <person name="Brottier P."/>
            <person name="Coutanceau J.-P."/>
            <person name="Gouzy J."/>
            <person name="Parra G."/>
            <person name="Lardier G."/>
            <person name="Chapple C."/>
            <person name="McKernan K.J."/>
            <person name="McEwan P."/>
            <person name="Bosak S."/>
            <person name="Kellis M."/>
            <person name="Volff J.-N."/>
            <person name="Guigo R."/>
            <person name="Zody M.C."/>
            <person name="Mesirov J."/>
            <person name="Lindblad-Toh K."/>
            <person name="Birren B."/>
            <person name="Nusbaum C."/>
            <person name="Kahn D."/>
            <person name="Robinson-Rechavi M."/>
            <person name="Laudet V."/>
            <person name="Schachter V."/>
            <person name="Quetier F."/>
            <person name="Saurin W."/>
            <person name="Scarpelli C."/>
            <person name="Wincker P."/>
            <person name="Lander E.S."/>
            <person name="Weissenbach J."/>
            <person name="Roest Crollius H."/>
        </authorList>
    </citation>
    <scope>NUCLEOTIDE SEQUENCE [LARGE SCALE GENOMIC DNA]</scope>
</reference>
<sequence length="114" mass="11627">KPIGLKDLCPDDKRRIANLVEELARLAAPVQRVSGAAGPLPTVPFAATSEARPATEPGPSRQQGNGVQRRHPRGPRHADHAGAGSQGLGGEEAPAFTAEDAVRGGAREAPGTAG</sequence>
<evidence type="ECO:0000313" key="2">
    <source>
        <dbReference type="EMBL" id="CAG01415.1"/>
    </source>
</evidence>
<comment type="caution">
    <text evidence="2">The sequence shown here is derived from an EMBL/GenBank/DDBJ whole genome shotgun (WGS) entry which is preliminary data.</text>
</comment>
<feature type="region of interest" description="Disordered" evidence="1">
    <location>
        <begin position="34"/>
        <end position="114"/>
    </location>
</feature>
<reference evidence="2" key="2">
    <citation type="submission" date="2004-02" db="EMBL/GenBank/DDBJ databases">
        <authorList>
            <consortium name="Genoscope"/>
            <consortium name="Whitehead Institute Centre for Genome Research"/>
        </authorList>
    </citation>
    <scope>NUCLEOTIDE SEQUENCE</scope>
</reference>
<dbReference type="KEGG" id="tng:GSTEN00020172G001"/>
<dbReference type="OrthoDB" id="5972940at2759"/>
<dbReference type="EMBL" id="CAAE01014642">
    <property type="protein sequence ID" value="CAG01415.1"/>
    <property type="molecule type" value="Genomic_DNA"/>
</dbReference>
<accession>Q4SD67</accession>